<protein>
    <submittedName>
        <fullName evidence="3">Uncharacterized protein</fullName>
    </submittedName>
</protein>
<keyword evidence="2" id="KW-0812">Transmembrane</keyword>
<evidence type="ECO:0000256" key="1">
    <source>
        <dbReference type="SAM" id="Coils"/>
    </source>
</evidence>
<name>A0A5J4PU27_9ZZZZ</name>
<keyword evidence="2" id="KW-1133">Transmembrane helix</keyword>
<gene>
    <name evidence="3" type="ORF">EZS27_036043</name>
</gene>
<sequence length="391" mass="45688">MQEQKISEMQKEIKEQEDKWKERIPIIETYNNYIERVESKLNLTMNIFIIVLTIIGIGATALGIYINKRTTKSERELKEMEKDAKDELRNMKQDVINELKKIKDEATRDKDDISEIKKQAEKELSDLRESIKNGMQSDKTPDKQTLELQNEVKTYVKKTTKSITEYTADDWFLLGYDAHVQKKYEDACFYYKKAIESKSDYAEAYYTWGNALLGLARLKSDTALYEESIIKYKKAIEMKPDYAEAYNHWGNALLGLARLKRDSTLFEKSITKYKKAIEIKPDHAKAYNHWGNSLMQLAKLENNLDSRKQEIETLLLKANEIKKGAGSYNLACLHALTGEKEKAFQYLEEDLKYNKGKRARNFIENDADFATLKGNPRFRDLFDKYFPKETT</sequence>
<keyword evidence="2" id="KW-0472">Membrane</keyword>
<comment type="caution">
    <text evidence="3">The sequence shown here is derived from an EMBL/GenBank/DDBJ whole genome shotgun (WGS) entry which is preliminary data.</text>
</comment>
<dbReference type="PANTHER" id="PTHR45005:SF2">
    <property type="entry name" value="PROTEIN HLB1"/>
    <property type="match status" value="1"/>
</dbReference>
<dbReference type="EMBL" id="SNRY01006196">
    <property type="protein sequence ID" value="KAA6313136.1"/>
    <property type="molecule type" value="Genomic_DNA"/>
</dbReference>
<keyword evidence="1" id="KW-0175">Coiled coil</keyword>
<evidence type="ECO:0000256" key="2">
    <source>
        <dbReference type="SAM" id="Phobius"/>
    </source>
</evidence>
<proteinExistence type="predicted"/>
<dbReference type="NCBIfam" id="NF047558">
    <property type="entry name" value="TPR_END_plus"/>
    <property type="match status" value="1"/>
</dbReference>
<organism evidence="3">
    <name type="scientific">termite gut metagenome</name>
    <dbReference type="NCBI Taxonomy" id="433724"/>
    <lineage>
        <taxon>unclassified sequences</taxon>
        <taxon>metagenomes</taxon>
        <taxon>organismal metagenomes</taxon>
    </lineage>
</organism>
<dbReference type="AlphaFoldDB" id="A0A5J4PU27"/>
<reference evidence="3" key="1">
    <citation type="submission" date="2019-03" db="EMBL/GenBank/DDBJ databases">
        <title>Single cell metagenomics reveals metabolic interactions within the superorganism composed of flagellate Streblomastix strix and complex community of Bacteroidetes bacteria on its surface.</title>
        <authorList>
            <person name="Treitli S.C."/>
            <person name="Kolisko M."/>
            <person name="Husnik F."/>
            <person name="Keeling P."/>
            <person name="Hampl V."/>
        </authorList>
    </citation>
    <scope>NUCLEOTIDE SEQUENCE</scope>
    <source>
        <strain evidence="3">STM</strain>
    </source>
</reference>
<dbReference type="InterPro" id="IPR011990">
    <property type="entry name" value="TPR-like_helical_dom_sf"/>
</dbReference>
<accession>A0A5J4PU27</accession>
<dbReference type="Gene3D" id="1.25.40.10">
    <property type="entry name" value="Tetratricopeptide repeat domain"/>
    <property type="match status" value="2"/>
</dbReference>
<feature type="transmembrane region" description="Helical" evidence="2">
    <location>
        <begin position="47"/>
        <end position="66"/>
    </location>
</feature>
<dbReference type="InterPro" id="IPR019734">
    <property type="entry name" value="TPR_rpt"/>
</dbReference>
<dbReference type="SMART" id="SM00028">
    <property type="entry name" value="TPR"/>
    <property type="match status" value="4"/>
</dbReference>
<dbReference type="PROSITE" id="PS50005">
    <property type="entry name" value="TPR"/>
    <property type="match status" value="2"/>
</dbReference>
<feature type="coiled-coil region" evidence="1">
    <location>
        <begin position="70"/>
        <end position="137"/>
    </location>
</feature>
<dbReference type="Pfam" id="PF13414">
    <property type="entry name" value="TPR_11"/>
    <property type="match status" value="1"/>
</dbReference>
<dbReference type="PANTHER" id="PTHR45005">
    <property type="match status" value="1"/>
</dbReference>
<dbReference type="InterPro" id="IPR053277">
    <property type="entry name" value="Endomembrane_traffic_mod"/>
</dbReference>
<dbReference type="SUPFAM" id="SSF48452">
    <property type="entry name" value="TPR-like"/>
    <property type="match status" value="1"/>
</dbReference>
<evidence type="ECO:0000313" key="3">
    <source>
        <dbReference type="EMBL" id="KAA6313136.1"/>
    </source>
</evidence>